<dbReference type="EMBL" id="ANIY01002817">
    <property type="protein sequence ID" value="ETP39085.1"/>
    <property type="molecule type" value="Genomic_DNA"/>
</dbReference>
<comment type="caution">
    <text evidence="1">The sequence shown here is derived from an EMBL/GenBank/DDBJ whole genome shotgun (WGS) entry which is preliminary data.</text>
</comment>
<sequence length="100" mass="11885">MEKEMRQYFKGLKTGKDPLSFDLYRYLCERLLQYPAKDMIFARTYMTVAWNLMCRSANAFGIRHTLIEWSGDTLCVYFAHQKKDQDGSRPRDPPHIYATH</sequence>
<protein>
    <submittedName>
        <fullName evidence="1">Uncharacterized protein</fullName>
    </submittedName>
</protein>
<name>W2YW94_PHYNI</name>
<evidence type="ECO:0000313" key="1">
    <source>
        <dbReference type="EMBL" id="ETP39085.1"/>
    </source>
</evidence>
<evidence type="ECO:0000313" key="2">
    <source>
        <dbReference type="Proteomes" id="UP000018948"/>
    </source>
</evidence>
<accession>W2YW94</accession>
<proteinExistence type="predicted"/>
<dbReference type="AlphaFoldDB" id="W2YW94"/>
<reference evidence="1 2" key="1">
    <citation type="submission" date="2013-11" db="EMBL/GenBank/DDBJ databases">
        <title>The Genome Sequence of Phytophthora parasitica P10297.</title>
        <authorList>
            <consortium name="The Broad Institute Genomics Platform"/>
            <person name="Russ C."/>
            <person name="Tyler B."/>
            <person name="Panabieres F."/>
            <person name="Shan W."/>
            <person name="Tripathy S."/>
            <person name="Grunwald N."/>
            <person name="Machado M."/>
            <person name="Johnson C.S."/>
            <person name="Walker B."/>
            <person name="Young S.K."/>
            <person name="Zeng Q."/>
            <person name="Gargeya S."/>
            <person name="Fitzgerald M."/>
            <person name="Haas B."/>
            <person name="Abouelleil A."/>
            <person name="Allen A.W."/>
            <person name="Alvarado L."/>
            <person name="Arachchi H.M."/>
            <person name="Berlin A.M."/>
            <person name="Chapman S.B."/>
            <person name="Gainer-Dewar J."/>
            <person name="Goldberg J."/>
            <person name="Griggs A."/>
            <person name="Gujja S."/>
            <person name="Hansen M."/>
            <person name="Howarth C."/>
            <person name="Imamovic A."/>
            <person name="Ireland A."/>
            <person name="Larimer J."/>
            <person name="McCowan C."/>
            <person name="Murphy C."/>
            <person name="Pearson M."/>
            <person name="Poon T.W."/>
            <person name="Priest M."/>
            <person name="Roberts A."/>
            <person name="Saif S."/>
            <person name="Shea T."/>
            <person name="Sisk P."/>
            <person name="Sykes S."/>
            <person name="Wortman J."/>
            <person name="Nusbaum C."/>
            <person name="Birren B."/>
        </authorList>
    </citation>
    <scope>NUCLEOTIDE SEQUENCE [LARGE SCALE GENOMIC DNA]</scope>
    <source>
        <strain evidence="1 2">P10297</strain>
    </source>
</reference>
<organism evidence="1 2">
    <name type="scientific">Phytophthora nicotianae P10297</name>
    <dbReference type="NCBI Taxonomy" id="1317064"/>
    <lineage>
        <taxon>Eukaryota</taxon>
        <taxon>Sar</taxon>
        <taxon>Stramenopiles</taxon>
        <taxon>Oomycota</taxon>
        <taxon>Peronosporomycetes</taxon>
        <taxon>Peronosporales</taxon>
        <taxon>Peronosporaceae</taxon>
        <taxon>Phytophthora</taxon>
    </lineage>
</organism>
<dbReference type="Proteomes" id="UP000018948">
    <property type="component" value="Unassembled WGS sequence"/>
</dbReference>
<gene>
    <name evidence="1" type="ORF">F442_13433</name>
</gene>